<organism evidence="1 2">
    <name type="scientific">Callosobruchus maculatus</name>
    <name type="common">Southern cowpea weevil</name>
    <name type="synonym">Pulse bruchid</name>
    <dbReference type="NCBI Taxonomy" id="64391"/>
    <lineage>
        <taxon>Eukaryota</taxon>
        <taxon>Metazoa</taxon>
        <taxon>Ecdysozoa</taxon>
        <taxon>Arthropoda</taxon>
        <taxon>Hexapoda</taxon>
        <taxon>Insecta</taxon>
        <taxon>Pterygota</taxon>
        <taxon>Neoptera</taxon>
        <taxon>Endopterygota</taxon>
        <taxon>Coleoptera</taxon>
        <taxon>Polyphaga</taxon>
        <taxon>Cucujiformia</taxon>
        <taxon>Chrysomeloidea</taxon>
        <taxon>Chrysomelidae</taxon>
        <taxon>Bruchinae</taxon>
        <taxon>Bruchini</taxon>
        <taxon>Callosobruchus</taxon>
    </lineage>
</organism>
<gene>
    <name evidence="1" type="ORF">CALMAC_LOCUS8393</name>
</gene>
<accession>A0A653CFT8</accession>
<reference evidence="1 2" key="1">
    <citation type="submission" date="2019-01" db="EMBL/GenBank/DDBJ databases">
        <authorList>
            <person name="Sayadi A."/>
        </authorList>
    </citation>
    <scope>NUCLEOTIDE SEQUENCE [LARGE SCALE GENOMIC DNA]</scope>
</reference>
<protein>
    <submittedName>
        <fullName evidence="1">Uncharacterized protein</fullName>
    </submittedName>
</protein>
<sequence length="43" mass="4913">MKIVNHTFSFALLGKSNVLSQLNSAYRESIIKQNEQVDKIVTF</sequence>
<evidence type="ECO:0000313" key="2">
    <source>
        <dbReference type="Proteomes" id="UP000410492"/>
    </source>
</evidence>
<dbReference type="Proteomes" id="UP000410492">
    <property type="component" value="Unassembled WGS sequence"/>
</dbReference>
<evidence type="ECO:0000313" key="1">
    <source>
        <dbReference type="EMBL" id="VEN46234.1"/>
    </source>
</evidence>
<name>A0A653CFT8_CALMS</name>
<dbReference type="EMBL" id="CAACVG010007595">
    <property type="protein sequence ID" value="VEN46234.1"/>
    <property type="molecule type" value="Genomic_DNA"/>
</dbReference>
<dbReference type="OrthoDB" id="6741521at2759"/>
<keyword evidence="2" id="KW-1185">Reference proteome</keyword>
<proteinExistence type="predicted"/>
<dbReference type="AlphaFoldDB" id="A0A653CFT8"/>